<name>A0A1G2ICX6_9BACT</name>
<evidence type="ECO:0000313" key="2">
    <source>
        <dbReference type="Proteomes" id="UP000176774"/>
    </source>
</evidence>
<dbReference type="EMBL" id="MHPA01000025">
    <property type="protein sequence ID" value="OGZ72563.1"/>
    <property type="molecule type" value="Genomic_DNA"/>
</dbReference>
<reference evidence="1 2" key="1">
    <citation type="journal article" date="2016" name="Nat. Commun.">
        <title>Thousands of microbial genomes shed light on interconnected biogeochemical processes in an aquifer system.</title>
        <authorList>
            <person name="Anantharaman K."/>
            <person name="Brown C.T."/>
            <person name="Hug L.A."/>
            <person name="Sharon I."/>
            <person name="Castelle C.J."/>
            <person name="Probst A.J."/>
            <person name="Thomas B.C."/>
            <person name="Singh A."/>
            <person name="Wilkins M.J."/>
            <person name="Karaoz U."/>
            <person name="Brodie E.L."/>
            <person name="Williams K.H."/>
            <person name="Hubbard S.S."/>
            <person name="Banfield J.F."/>
        </authorList>
    </citation>
    <scope>NUCLEOTIDE SEQUENCE [LARGE SCALE GENOMIC DNA]</scope>
</reference>
<organism evidence="1 2">
    <name type="scientific">Candidatus Staskawiczbacteria bacterium RIFCSPLOWO2_01_FULL_38_12b</name>
    <dbReference type="NCBI Taxonomy" id="1802214"/>
    <lineage>
        <taxon>Bacteria</taxon>
        <taxon>Candidatus Staskawicziibacteriota</taxon>
    </lineage>
</organism>
<gene>
    <name evidence="1" type="ORF">A2908_01680</name>
</gene>
<dbReference type="STRING" id="1802214.A2908_01680"/>
<dbReference type="Proteomes" id="UP000176774">
    <property type="component" value="Unassembled WGS sequence"/>
</dbReference>
<protein>
    <recommendedName>
        <fullName evidence="3">HD domain-containing protein</fullName>
    </recommendedName>
</protein>
<dbReference type="AlphaFoldDB" id="A0A1G2ICX6"/>
<comment type="caution">
    <text evidence="1">The sequence shown here is derived from an EMBL/GenBank/DDBJ whole genome shotgun (WGS) entry which is preliminary data.</text>
</comment>
<accession>A0A1G2ICX6</accession>
<evidence type="ECO:0008006" key="3">
    <source>
        <dbReference type="Google" id="ProtNLM"/>
    </source>
</evidence>
<evidence type="ECO:0000313" key="1">
    <source>
        <dbReference type="EMBL" id="OGZ72563.1"/>
    </source>
</evidence>
<proteinExistence type="predicted"/>
<sequence length="241" mass="28507">MNEKISRENINEIIEDKDYKEKKIKFFRKLALDNLPEMRLLFKGGKLWKKEKWRNVVEHCLVEAAVADGLSEILDLDEHDREELIKASFCHDWDKRMEKRPTDFIEDEKEKALDLLKKVNPDTNLLGATKPEFIEKFLKGETTFLERLQLYIDNITSGSNIMPFRERLAQAVFRNPENVKKFGATDYWEKNSEITAKIEEEIFMILKSKNINVNLPEEIPNFISQKLEETIKDFKIKKIII</sequence>